<dbReference type="Proteomes" id="UP000007485">
    <property type="component" value="Chromosome"/>
</dbReference>
<dbReference type="Pfam" id="PF01883">
    <property type="entry name" value="FeS_assembly_P"/>
    <property type="match status" value="1"/>
</dbReference>
<dbReference type="eggNOG" id="arCOG01845">
    <property type="taxonomic scope" value="Archaea"/>
</dbReference>
<dbReference type="InterPro" id="IPR034904">
    <property type="entry name" value="FSCA_dom_sf"/>
</dbReference>
<dbReference type="SUPFAM" id="SSF117916">
    <property type="entry name" value="Fe-S cluster assembly (FSCA) domain-like"/>
    <property type="match status" value="1"/>
</dbReference>
<gene>
    <name evidence="3" type="ordered locus">VMUT_0206</name>
</gene>
<dbReference type="HOGENOM" id="CLU_091588_2_2_2"/>
<evidence type="ECO:0000259" key="2">
    <source>
        <dbReference type="Pfam" id="PF01883"/>
    </source>
</evidence>
<dbReference type="OrthoDB" id="371709at2157"/>
<sequence length="157" mass="17823">MAVSNEEITNSTNNENDEEPIFKTNLPSDKTKELIEILRNVYDPEIPIDVYDLGLIYEVMLDNDKVVHVKMTLTAVGCPLSENLGYQVGAAIQQAIPDAKDIEIDVVFDPPWTPLKMTRLGREMFKAIYGYDIVEQWLKSQNEQSTQTNNQENSENA</sequence>
<dbReference type="PANTHER" id="PTHR42831">
    <property type="entry name" value="FE-S PROTEIN MATURATION AUXILIARY FACTOR YITW"/>
    <property type="match status" value="1"/>
</dbReference>
<name>F0QT01_VULM7</name>
<reference evidence="3 4" key="1">
    <citation type="journal article" date="2011" name="J. Bacteriol.">
        <title>Complete genome sequence of 'Vulcanisaeta moutnovskia' strain 768-28, a novel member of the hyperthermophilic crenarchaeal genus vulcanisaeta.</title>
        <authorList>
            <person name="Gumerov V.M."/>
            <person name="Mardanov A.V."/>
            <person name="Beletsky A.V."/>
            <person name="Prokofeva M.I."/>
            <person name="Bonch-Osmolovskaya E.A."/>
            <person name="Ravin N.V."/>
            <person name="Skryabin K.G."/>
        </authorList>
    </citation>
    <scope>NUCLEOTIDE SEQUENCE [LARGE SCALE GENOMIC DNA]</scope>
    <source>
        <strain evidence="3 4">768-28</strain>
    </source>
</reference>
<feature type="region of interest" description="Disordered" evidence="1">
    <location>
        <begin position="1"/>
        <end position="24"/>
    </location>
</feature>
<feature type="compositionally biased region" description="Low complexity" evidence="1">
    <location>
        <begin position="1"/>
        <end position="14"/>
    </location>
</feature>
<evidence type="ECO:0000313" key="3">
    <source>
        <dbReference type="EMBL" id="ADY00422.1"/>
    </source>
</evidence>
<dbReference type="InterPro" id="IPR052339">
    <property type="entry name" value="Fe-S_Maturation_MIP18"/>
</dbReference>
<dbReference type="InterPro" id="IPR002744">
    <property type="entry name" value="MIP18-like"/>
</dbReference>
<dbReference type="RefSeq" id="WP_013603585.1">
    <property type="nucleotide sequence ID" value="NC_015151.1"/>
</dbReference>
<feature type="domain" description="MIP18 family-like" evidence="2">
    <location>
        <begin position="34"/>
        <end position="106"/>
    </location>
</feature>
<keyword evidence="4" id="KW-1185">Reference proteome</keyword>
<dbReference type="AlphaFoldDB" id="F0QT01"/>
<dbReference type="EMBL" id="CP002529">
    <property type="protein sequence ID" value="ADY00422.1"/>
    <property type="molecule type" value="Genomic_DNA"/>
</dbReference>
<dbReference type="PANTHER" id="PTHR42831:SF1">
    <property type="entry name" value="FE-S PROTEIN MATURATION AUXILIARY FACTOR YITW"/>
    <property type="match status" value="1"/>
</dbReference>
<proteinExistence type="predicted"/>
<organism evidence="3 4">
    <name type="scientific">Vulcanisaeta moutnovskia (strain 768-28)</name>
    <dbReference type="NCBI Taxonomy" id="985053"/>
    <lineage>
        <taxon>Archaea</taxon>
        <taxon>Thermoproteota</taxon>
        <taxon>Thermoprotei</taxon>
        <taxon>Thermoproteales</taxon>
        <taxon>Thermoproteaceae</taxon>
        <taxon>Vulcanisaeta</taxon>
    </lineage>
</organism>
<evidence type="ECO:0000313" key="4">
    <source>
        <dbReference type="Proteomes" id="UP000007485"/>
    </source>
</evidence>
<dbReference type="Gene3D" id="3.30.300.130">
    <property type="entry name" value="Fe-S cluster assembly (FSCA)"/>
    <property type="match status" value="1"/>
</dbReference>
<dbReference type="KEGG" id="vmo:VMUT_0206"/>
<protein>
    <submittedName>
        <fullName evidence="3">Phenylacetic acid degradation protein</fullName>
    </submittedName>
</protein>
<evidence type="ECO:0000256" key="1">
    <source>
        <dbReference type="SAM" id="MobiDB-lite"/>
    </source>
</evidence>
<dbReference type="GeneID" id="10287858"/>
<dbReference type="STRING" id="985053.VMUT_0206"/>
<accession>F0QT01</accession>